<proteinExistence type="predicted"/>
<keyword evidence="3" id="KW-0012">Acyltransferase</keyword>
<keyword evidence="4" id="KW-1185">Reference proteome</keyword>
<keyword evidence="1" id="KW-0472">Membrane</keyword>
<gene>
    <name evidence="3" type="ORF">PQQ63_01295</name>
</gene>
<feature type="transmembrane region" description="Helical" evidence="1">
    <location>
        <begin position="113"/>
        <end position="131"/>
    </location>
</feature>
<dbReference type="EMBL" id="JAQQCF010000001">
    <property type="protein sequence ID" value="MFM0635335.1"/>
    <property type="molecule type" value="Genomic_DNA"/>
</dbReference>
<feature type="transmembrane region" description="Helical" evidence="1">
    <location>
        <begin position="317"/>
        <end position="335"/>
    </location>
</feature>
<dbReference type="GO" id="GO:0016746">
    <property type="term" value="F:acyltransferase activity"/>
    <property type="evidence" value="ECO:0007669"/>
    <property type="project" value="UniProtKB-KW"/>
</dbReference>
<organism evidence="3 4">
    <name type="scientific">Paraburkholderia metrosideri</name>
    <dbReference type="NCBI Taxonomy" id="580937"/>
    <lineage>
        <taxon>Bacteria</taxon>
        <taxon>Pseudomonadati</taxon>
        <taxon>Pseudomonadota</taxon>
        <taxon>Betaproteobacteria</taxon>
        <taxon>Burkholderiales</taxon>
        <taxon>Burkholderiaceae</taxon>
        <taxon>Paraburkholderia</taxon>
    </lineage>
</organism>
<feature type="transmembrane region" description="Helical" evidence="1">
    <location>
        <begin position="179"/>
        <end position="201"/>
    </location>
</feature>
<sequence>MNKQDIPALTGLRGIAATLIVIHHVGLIMLPLRESAFAAALGKCGLLGMTLFFVLSGFVIHYNYGEKLHVGSFGVVRRFAWARFARLYPLYFVFVIANFVFNMVVLNAPERGATLRAFPFNILGVQSWFYMVIDGRNVSISQFMASVAWSVSTEAMLYLLFIPLALAIDFGKKSAPRGIAIVIVAMVGRALTIAIADYAPITNWMEMHWGISPEFGAGHWLIYYAPYTRWFEFMAGVGLSDIYRARALGPRRRPVAATLALFGAAYIVASVLDRTVFDLPALFSVNNAIYAGYAIAVPLVLYWVCTHPQSLFGQSRVLLFIGEISYPLYLLHIDLMSRFRLSSHGGLLYIVSKTSAYLIALFVLAWLVHRYFEMPAKRKIMEIYLRSAGPTRLVADK</sequence>
<feature type="transmembrane region" description="Helical" evidence="1">
    <location>
        <begin position="44"/>
        <end position="64"/>
    </location>
</feature>
<feature type="transmembrane region" description="Helical" evidence="1">
    <location>
        <begin position="12"/>
        <end position="32"/>
    </location>
</feature>
<dbReference type="RefSeq" id="WP_408225917.1">
    <property type="nucleotide sequence ID" value="NZ_JAQQCF010000001.1"/>
</dbReference>
<keyword evidence="3" id="KW-0808">Transferase</keyword>
<evidence type="ECO:0000259" key="2">
    <source>
        <dbReference type="Pfam" id="PF01757"/>
    </source>
</evidence>
<evidence type="ECO:0000256" key="1">
    <source>
        <dbReference type="SAM" id="Phobius"/>
    </source>
</evidence>
<keyword evidence="1" id="KW-0812">Transmembrane</keyword>
<dbReference type="InterPro" id="IPR050879">
    <property type="entry name" value="Acyltransferase_3"/>
</dbReference>
<dbReference type="PANTHER" id="PTHR23028:SF53">
    <property type="entry name" value="ACYL_TRANSF_3 DOMAIN-CONTAINING PROTEIN"/>
    <property type="match status" value="1"/>
</dbReference>
<dbReference type="Pfam" id="PF01757">
    <property type="entry name" value="Acyl_transf_3"/>
    <property type="match status" value="1"/>
</dbReference>
<feature type="transmembrane region" description="Helical" evidence="1">
    <location>
        <begin position="84"/>
        <end position="106"/>
    </location>
</feature>
<feature type="transmembrane region" description="Helical" evidence="1">
    <location>
        <begin position="221"/>
        <end position="243"/>
    </location>
</feature>
<feature type="transmembrane region" description="Helical" evidence="1">
    <location>
        <begin position="255"/>
        <end position="272"/>
    </location>
</feature>
<comment type="caution">
    <text evidence="3">The sequence shown here is derived from an EMBL/GenBank/DDBJ whole genome shotgun (WGS) entry which is preliminary data.</text>
</comment>
<accession>A0ABW9DIZ2</accession>
<dbReference type="PANTHER" id="PTHR23028">
    <property type="entry name" value="ACETYLTRANSFERASE"/>
    <property type="match status" value="1"/>
</dbReference>
<feature type="transmembrane region" description="Helical" evidence="1">
    <location>
        <begin position="284"/>
        <end position="305"/>
    </location>
</feature>
<name>A0ABW9DIZ2_9BURK</name>
<protein>
    <submittedName>
        <fullName evidence="3">Acyltransferase</fullName>
    </submittedName>
</protein>
<feature type="transmembrane region" description="Helical" evidence="1">
    <location>
        <begin position="143"/>
        <end position="167"/>
    </location>
</feature>
<reference evidence="3 4" key="1">
    <citation type="journal article" date="2024" name="Chem. Sci.">
        <title>Discovery of megapolipeptins by genome mining of a Burkholderiales bacteria collection.</title>
        <authorList>
            <person name="Paulo B.S."/>
            <person name="Recchia M.J.J."/>
            <person name="Lee S."/>
            <person name="Fergusson C.H."/>
            <person name="Romanowski S.B."/>
            <person name="Hernandez A."/>
            <person name="Krull N."/>
            <person name="Liu D.Y."/>
            <person name="Cavanagh H."/>
            <person name="Bos A."/>
            <person name="Gray C.A."/>
            <person name="Murphy B.T."/>
            <person name="Linington R.G."/>
            <person name="Eustaquio A.S."/>
        </authorList>
    </citation>
    <scope>NUCLEOTIDE SEQUENCE [LARGE SCALE GENOMIC DNA]</scope>
    <source>
        <strain evidence="3 4">RL17-338-BIC-A</strain>
    </source>
</reference>
<evidence type="ECO:0000313" key="4">
    <source>
        <dbReference type="Proteomes" id="UP001629432"/>
    </source>
</evidence>
<feature type="domain" description="Acyltransferase 3" evidence="2">
    <location>
        <begin position="7"/>
        <end position="366"/>
    </location>
</feature>
<keyword evidence="1" id="KW-1133">Transmembrane helix</keyword>
<dbReference type="InterPro" id="IPR002656">
    <property type="entry name" value="Acyl_transf_3_dom"/>
</dbReference>
<feature type="transmembrane region" description="Helical" evidence="1">
    <location>
        <begin position="347"/>
        <end position="368"/>
    </location>
</feature>
<evidence type="ECO:0000313" key="3">
    <source>
        <dbReference type="EMBL" id="MFM0635335.1"/>
    </source>
</evidence>
<dbReference type="Proteomes" id="UP001629432">
    <property type="component" value="Unassembled WGS sequence"/>
</dbReference>